<comment type="subcellular location">
    <subcellularLocation>
        <location evidence="1">Membrane</location>
        <topology evidence="1">Multi-pass membrane protein</topology>
    </subcellularLocation>
</comment>
<keyword evidence="5 6" id="KW-0472">Membrane</keyword>
<evidence type="ECO:0000313" key="7">
    <source>
        <dbReference type="EMBL" id="TDL90838.1"/>
    </source>
</evidence>
<keyword evidence="4 6" id="KW-1133">Transmembrane helix</keyword>
<evidence type="ECO:0000256" key="3">
    <source>
        <dbReference type="ARBA" id="ARBA00022692"/>
    </source>
</evidence>
<dbReference type="EMBL" id="SMZO01000005">
    <property type="protein sequence ID" value="TDL90838.1"/>
    <property type="molecule type" value="Genomic_DNA"/>
</dbReference>
<proteinExistence type="inferred from homology"/>
<dbReference type="InterPro" id="IPR002549">
    <property type="entry name" value="AI-2E-like"/>
</dbReference>
<comment type="caution">
    <text evidence="7">The sequence shown here is derived from an EMBL/GenBank/DDBJ whole genome shotgun (WGS) entry which is preliminary data.</text>
</comment>
<dbReference type="GO" id="GO:0055085">
    <property type="term" value="P:transmembrane transport"/>
    <property type="evidence" value="ECO:0007669"/>
    <property type="project" value="TreeGrafter"/>
</dbReference>
<dbReference type="Pfam" id="PF01594">
    <property type="entry name" value="AI-2E_transport"/>
    <property type="match status" value="1"/>
</dbReference>
<evidence type="ECO:0000256" key="1">
    <source>
        <dbReference type="ARBA" id="ARBA00004141"/>
    </source>
</evidence>
<dbReference type="AlphaFoldDB" id="A0A4R6B4Y9"/>
<feature type="transmembrane region" description="Helical" evidence="6">
    <location>
        <begin position="173"/>
        <end position="193"/>
    </location>
</feature>
<keyword evidence="8" id="KW-1185">Reference proteome</keyword>
<feature type="transmembrane region" description="Helical" evidence="6">
    <location>
        <begin position="57"/>
        <end position="75"/>
    </location>
</feature>
<gene>
    <name evidence="7" type="ORF">E2L05_03500</name>
</gene>
<feature type="transmembrane region" description="Helical" evidence="6">
    <location>
        <begin position="257"/>
        <end position="284"/>
    </location>
</feature>
<protein>
    <submittedName>
        <fullName evidence="7">AI-2E family transporter</fullName>
    </submittedName>
</protein>
<evidence type="ECO:0000256" key="2">
    <source>
        <dbReference type="ARBA" id="ARBA00009773"/>
    </source>
</evidence>
<feature type="transmembrane region" description="Helical" evidence="6">
    <location>
        <begin position="87"/>
        <end position="111"/>
    </location>
</feature>
<feature type="transmembrane region" description="Helical" evidence="6">
    <location>
        <begin position="291"/>
        <end position="311"/>
    </location>
</feature>
<sequence>MGKTTHLTLLPQHSRLSIEDTPQTPTGGSAMRISNSLLRTLAVVLVALAVLKVTKVLSAPILLALVVGVILSPVIESATRRKIPVAIAAAGTTLGSIAAIVGGLAFLAPAIEQALLEIPRAAAAMRGTLDGLLAFGQGIDQVTQDVGKVLGTETGDAAVASADLPSAMDAALFAPQIMGQALIFLGTLFFFLLTREDIYVWAGGLFSKTSDGKDVQSVIRNADRSVSRYFMTITAINIILGLCVTVGLYIFGAPWPVSWGLAAFLLNYVLYLGPAAFAIALLVMGHIQFQGLLSFGPMVMFLAMNFTEGYLLTPSLVGHRLRINPLVIFLALALGLWLWGIVGGIVALPLLVWVLAAAGLVSWYEEQPLPPAAPAVR</sequence>
<keyword evidence="3 6" id="KW-0812">Transmembrane</keyword>
<dbReference type="OrthoDB" id="9799225at2"/>
<evidence type="ECO:0000256" key="5">
    <source>
        <dbReference type="ARBA" id="ARBA00023136"/>
    </source>
</evidence>
<dbReference type="PANTHER" id="PTHR21716:SF16">
    <property type="entry name" value="BLL1467 PROTEIN"/>
    <property type="match status" value="1"/>
</dbReference>
<reference evidence="7 8" key="1">
    <citation type="submission" date="2019-03" db="EMBL/GenBank/DDBJ databases">
        <title>Rhodobacteraceae bacterium SM1902, a new member of the family Rhodobacteraceae isolated from Yantai.</title>
        <authorList>
            <person name="Sun Y."/>
        </authorList>
    </citation>
    <scope>NUCLEOTIDE SEQUENCE [LARGE SCALE GENOMIC DNA]</scope>
    <source>
        <strain evidence="7 8">SM1902</strain>
    </source>
</reference>
<feature type="transmembrane region" description="Helical" evidence="6">
    <location>
        <begin position="229"/>
        <end position="251"/>
    </location>
</feature>
<name>A0A4R6B4Y9_9RHOB</name>
<organism evidence="7 8">
    <name type="scientific">Meridianimarinicoccus aquatilis</name>
    <dbReference type="NCBI Taxonomy" id="2552766"/>
    <lineage>
        <taxon>Bacteria</taxon>
        <taxon>Pseudomonadati</taxon>
        <taxon>Pseudomonadota</taxon>
        <taxon>Alphaproteobacteria</taxon>
        <taxon>Rhodobacterales</taxon>
        <taxon>Paracoccaceae</taxon>
        <taxon>Meridianimarinicoccus</taxon>
    </lineage>
</organism>
<dbReference type="PANTHER" id="PTHR21716">
    <property type="entry name" value="TRANSMEMBRANE PROTEIN"/>
    <property type="match status" value="1"/>
</dbReference>
<dbReference type="GO" id="GO:0016020">
    <property type="term" value="C:membrane"/>
    <property type="evidence" value="ECO:0007669"/>
    <property type="project" value="UniProtKB-SubCell"/>
</dbReference>
<dbReference type="Proteomes" id="UP000294562">
    <property type="component" value="Unassembled WGS sequence"/>
</dbReference>
<evidence type="ECO:0000256" key="4">
    <source>
        <dbReference type="ARBA" id="ARBA00022989"/>
    </source>
</evidence>
<accession>A0A4R6B4Y9</accession>
<evidence type="ECO:0000256" key="6">
    <source>
        <dbReference type="SAM" id="Phobius"/>
    </source>
</evidence>
<evidence type="ECO:0000313" key="8">
    <source>
        <dbReference type="Proteomes" id="UP000294562"/>
    </source>
</evidence>
<comment type="similarity">
    <text evidence="2">Belongs to the autoinducer-2 exporter (AI-2E) (TC 2.A.86) family.</text>
</comment>